<evidence type="ECO:0000313" key="3">
    <source>
        <dbReference type="Proteomes" id="UP000184395"/>
    </source>
</evidence>
<dbReference type="STRING" id="169427.SAMN05192548_10384"/>
<sequence>MGTSSTTANIAPLKTVCVGRYTIDIPHSATNVRLTQSFKGINIDVFYPANRQRLHDETIHKVASAAEVTDFQPKRIDSQAGSTTDSVQVWQSGADLYSVHGTTLKQDAGFLFSIEVMGESVQGAKVAMSQLMQTIRLRDPFAVPTEQGFCIERGFIPGGYAGGETASISADLTAPDASLMMSTNTEAKNTGGNVIVRMSSLPLPLANLVSSDTEILRRGGKIVAGRDGDEYDYAVKQSKEVSLEWSALTGNDHATEPTMKISMDTRSAVSESARPALMTLWDDVLKSVKRR</sequence>
<dbReference type="Proteomes" id="UP000184395">
    <property type="component" value="Unassembled WGS sequence"/>
</dbReference>
<evidence type="ECO:0000259" key="1">
    <source>
        <dbReference type="Pfam" id="PF18426"/>
    </source>
</evidence>
<dbReference type="EMBL" id="FRAB01000038">
    <property type="protein sequence ID" value="SHK78365.1"/>
    <property type="molecule type" value="Genomic_DNA"/>
</dbReference>
<dbReference type="AlphaFoldDB" id="A0A1M6VAH8"/>
<gene>
    <name evidence="2" type="ORF">SAMN05192548_10384</name>
</gene>
<organism evidence="2 3">
    <name type="scientific">Paraburkholderia terricola</name>
    <dbReference type="NCBI Taxonomy" id="169427"/>
    <lineage>
        <taxon>Bacteria</taxon>
        <taxon>Pseudomonadati</taxon>
        <taxon>Pseudomonadota</taxon>
        <taxon>Betaproteobacteria</taxon>
        <taxon>Burkholderiales</taxon>
        <taxon>Burkholderiaceae</taxon>
        <taxon>Paraburkholderia</taxon>
    </lineage>
</organism>
<feature type="domain" description="Tle cognate immunity protein 4 C-terminal" evidence="1">
    <location>
        <begin position="143"/>
        <end position="291"/>
    </location>
</feature>
<protein>
    <recommendedName>
        <fullName evidence="1">Tle cognate immunity protein 4 C-terminal domain-containing protein</fullName>
    </recommendedName>
</protein>
<evidence type="ECO:0000313" key="2">
    <source>
        <dbReference type="EMBL" id="SHK78365.1"/>
    </source>
</evidence>
<dbReference type="Pfam" id="PF18426">
    <property type="entry name" value="Tli4_C"/>
    <property type="match status" value="1"/>
</dbReference>
<accession>A0A1M6VAH8</accession>
<proteinExistence type="predicted"/>
<dbReference type="InterPro" id="IPR041290">
    <property type="entry name" value="Tli4_C"/>
</dbReference>
<name>A0A1M6VAH8_9BURK</name>
<reference evidence="2 3" key="1">
    <citation type="submission" date="2016-11" db="EMBL/GenBank/DDBJ databases">
        <authorList>
            <person name="Jaros S."/>
            <person name="Januszkiewicz K."/>
            <person name="Wedrychowicz H."/>
        </authorList>
    </citation>
    <scope>NUCLEOTIDE SEQUENCE [LARGE SCALE GENOMIC DNA]</scope>
    <source>
        <strain evidence="2 3">LMG 20594</strain>
    </source>
</reference>